<dbReference type="GO" id="GO:0005524">
    <property type="term" value="F:ATP binding"/>
    <property type="evidence" value="ECO:0007669"/>
    <property type="project" value="UniProtKB-KW"/>
</dbReference>
<dbReference type="Proteomes" id="UP000628736">
    <property type="component" value="Unassembled WGS sequence"/>
</dbReference>
<dbReference type="NCBIfam" id="NF000355">
    <property type="entry name" value="ribo_prot_ABC_F"/>
    <property type="match status" value="1"/>
</dbReference>
<dbReference type="InterPro" id="IPR017871">
    <property type="entry name" value="ABC_transporter-like_CS"/>
</dbReference>
<keyword evidence="2 6" id="KW-0067">ATP-binding</keyword>
<gene>
    <name evidence="6" type="ORF">H8S11_06890</name>
</gene>
<organism evidence="6 7">
    <name type="scientific">Flintibacter hominis</name>
    <dbReference type="NCBI Taxonomy" id="2763048"/>
    <lineage>
        <taxon>Bacteria</taxon>
        <taxon>Bacillati</taxon>
        <taxon>Bacillota</taxon>
        <taxon>Clostridia</taxon>
        <taxon>Eubacteriales</taxon>
        <taxon>Flintibacter</taxon>
    </lineage>
</organism>
<comment type="caution">
    <text evidence="6">The sequence shown here is derived from an EMBL/GenBank/DDBJ whole genome shotgun (WGS) entry which is preliminary data.</text>
</comment>
<proteinExistence type="predicted"/>
<dbReference type="Pfam" id="PF12848">
    <property type="entry name" value="ABC_tran_Xtn"/>
    <property type="match status" value="1"/>
</dbReference>
<feature type="coiled-coil region" evidence="3">
    <location>
        <begin position="247"/>
        <end position="281"/>
    </location>
</feature>
<name>A0A8J6J1H8_9FIRM</name>
<dbReference type="InterPro" id="IPR051309">
    <property type="entry name" value="ABCF_ATPase"/>
</dbReference>
<keyword evidence="7" id="KW-1185">Reference proteome</keyword>
<feature type="compositionally biased region" description="Basic and acidic residues" evidence="4">
    <location>
        <begin position="549"/>
        <end position="571"/>
    </location>
</feature>
<dbReference type="PANTHER" id="PTHR42855:SF2">
    <property type="entry name" value="DRUG RESISTANCE ABC TRANSPORTER,ATP-BINDING PROTEIN"/>
    <property type="match status" value="1"/>
</dbReference>
<dbReference type="Gene3D" id="3.40.50.300">
    <property type="entry name" value="P-loop containing nucleotide triphosphate hydrolases"/>
    <property type="match status" value="2"/>
</dbReference>
<dbReference type="SUPFAM" id="SSF52540">
    <property type="entry name" value="P-loop containing nucleoside triphosphate hydrolases"/>
    <property type="match status" value="2"/>
</dbReference>
<evidence type="ECO:0000256" key="1">
    <source>
        <dbReference type="ARBA" id="ARBA00022741"/>
    </source>
</evidence>
<dbReference type="GO" id="GO:0016887">
    <property type="term" value="F:ATP hydrolysis activity"/>
    <property type="evidence" value="ECO:0007669"/>
    <property type="project" value="InterPro"/>
</dbReference>
<protein>
    <submittedName>
        <fullName evidence="6">ABC-F family ATP-binding cassette domain-containing protein</fullName>
    </submittedName>
</protein>
<dbReference type="AlphaFoldDB" id="A0A8J6J1H8"/>
<dbReference type="EMBL" id="JACOPO010000003">
    <property type="protein sequence ID" value="MBC5722534.1"/>
    <property type="molecule type" value="Genomic_DNA"/>
</dbReference>
<evidence type="ECO:0000313" key="7">
    <source>
        <dbReference type="Proteomes" id="UP000628736"/>
    </source>
</evidence>
<evidence type="ECO:0000256" key="3">
    <source>
        <dbReference type="SAM" id="Coils"/>
    </source>
</evidence>
<evidence type="ECO:0000313" key="6">
    <source>
        <dbReference type="EMBL" id="MBC5722534.1"/>
    </source>
</evidence>
<evidence type="ECO:0000256" key="2">
    <source>
        <dbReference type="ARBA" id="ARBA00022840"/>
    </source>
</evidence>
<dbReference type="PROSITE" id="PS50893">
    <property type="entry name" value="ABC_TRANSPORTER_2"/>
    <property type="match status" value="2"/>
</dbReference>
<dbReference type="InterPro" id="IPR032781">
    <property type="entry name" value="ABC_tran_Xtn"/>
</dbReference>
<reference evidence="6" key="1">
    <citation type="submission" date="2020-08" db="EMBL/GenBank/DDBJ databases">
        <title>Genome public.</title>
        <authorList>
            <person name="Liu C."/>
            <person name="Sun Q."/>
        </authorList>
    </citation>
    <scope>NUCLEOTIDE SEQUENCE</scope>
    <source>
        <strain evidence="6">NSJ-23</strain>
    </source>
</reference>
<dbReference type="InterPro" id="IPR003439">
    <property type="entry name" value="ABC_transporter-like_ATP-bd"/>
</dbReference>
<dbReference type="RefSeq" id="WP_186852623.1">
    <property type="nucleotide sequence ID" value="NZ_JACOPO010000003.1"/>
</dbReference>
<dbReference type="PANTHER" id="PTHR42855">
    <property type="entry name" value="ABC TRANSPORTER ATP-BINDING SUBUNIT"/>
    <property type="match status" value="1"/>
</dbReference>
<evidence type="ECO:0000259" key="5">
    <source>
        <dbReference type="PROSITE" id="PS50893"/>
    </source>
</evidence>
<keyword evidence="1" id="KW-0547">Nucleotide-binding</keyword>
<dbReference type="FunFam" id="3.40.50.300:FF:000011">
    <property type="entry name" value="Putative ABC transporter ATP-binding component"/>
    <property type="match status" value="1"/>
</dbReference>
<dbReference type="InterPro" id="IPR003593">
    <property type="entry name" value="AAA+_ATPase"/>
</dbReference>
<feature type="domain" description="ABC transporter" evidence="5">
    <location>
        <begin position="330"/>
        <end position="542"/>
    </location>
</feature>
<keyword evidence="3" id="KW-0175">Coiled coil</keyword>
<dbReference type="InterPro" id="IPR027417">
    <property type="entry name" value="P-loop_NTPase"/>
</dbReference>
<dbReference type="PROSITE" id="PS00211">
    <property type="entry name" value="ABC_TRANSPORTER_1"/>
    <property type="match status" value="2"/>
</dbReference>
<evidence type="ECO:0000256" key="4">
    <source>
        <dbReference type="SAM" id="MobiDB-lite"/>
    </source>
</evidence>
<dbReference type="SMART" id="SM00382">
    <property type="entry name" value="AAA"/>
    <property type="match status" value="2"/>
</dbReference>
<sequence>MIDISVSNLVKEFEVGKKILDGLTFQVDSGERVGLLGPNGCGKTTLLRILTGVVDCDEGEVVTAPGKRIGLISQIPVYPVGYRVEDVLDTAFQSLRDMEEEMASIAQRMAAGDHDPALLARYDRLSASFQTGGGYEMDTAKNKVCNGLSIPRAMREQPFDKLSGGEKTRVNLARLILEDTDILLLDEPTNHLDLRATEWLEEYLEKFKGTVLAVSHDRYFLDSVVDRVIEIKEGKAEFYSGNYSFYAVEKERRYEEQLRQYEKEQAKIEQLEKAAQQLRIWAYSGNDKIFKRAQSMEKRIERMRTTDRPKKERKMEVRFGEREFRGDEVLSIKGLEKSFGERRLFSDVNLEVEGGERVALLGDNGTGKSTLIKILMGEETPDGGKFRLGPTVRIGYLPQIIHFSHPERNLVDTMIYDLDCTAQTARNRLAAFKFRGEDVFKPVSALSGGEQSRLRLCMLMDSKINLLILDEPTNHLDIQSREWIEEAVEEYEGNLLFVSHDRYFIDRFATRIWMLEGGRITDFKGSYQEFQAVRQRQKQSGQAAPHHAPVPEEGAKEEKPKRTGGTKELEKQVNAAERAVAKAEERMYDLSIQIEEAAADYLKLQELYEQREALEEEILKLYGTWEGLSAQLEEARG</sequence>
<feature type="region of interest" description="Disordered" evidence="4">
    <location>
        <begin position="534"/>
        <end position="572"/>
    </location>
</feature>
<dbReference type="Pfam" id="PF00005">
    <property type="entry name" value="ABC_tran"/>
    <property type="match status" value="2"/>
</dbReference>
<accession>A0A8J6J1H8</accession>
<feature type="domain" description="ABC transporter" evidence="5">
    <location>
        <begin position="4"/>
        <end position="258"/>
    </location>
</feature>
<dbReference type="CDD" id="cd03221">
    <property type="entry name" value="ABCF_EF-3"/>
    <property type="match status" value="2"/>
</dbReference>